<evidence type="ECO:0000313" key="2">
    <source>
        <dbReference type="EMBL" id="PTB72669.1"/>
    </source>
</evidence>
<accession>A0A2T4BTN2</accession>
<name>A0A2T4BTN2_TRILO</name>
<keyword evidence="1" id="KW-0812">Transmembrane</keyword>
<dbReference type="EMBL" id="KZ679140">
    <property type="protein sequence ID" value="PTB72669.1"/>
    <property type="molecule type" value="Genomic_DNA"/>
</dbReference>
<gene>
    <name evidence="2" type="ORF">M440DRAFT_1079541</name>
</gene>
<keyword evidence="1" id="KW-0472">Membrane</keyword>
<proteinExistence type="predicted"/>
<protein>
    <submittedName>
        <fullName evidence="2">Uncharacterized protein</fullName>
    </submittedName>
</protein>
<reference evidence="2 3" key="1">
    <citation type="submission" date="2016-07" db="EMBL/GenBank/DDBJ databases">
        <title>Multiple horizontal gene transfer events from other fungi enriched the ability of initially mycotrophic Trichoderma (Ascomycota) to feed on dead plant biomass.</title>
        <authorList>
            <consortium name="DOE Joint Genome Institute"/>
            <person name="Aerts A."/>
            <person name="Atanasova L."/>
            <person name="Chenthamara K."/>
            <person name="Zhang J."/>
            <person name="Grujic M."/>
            <person name="Henrissat B."/>
            <person name="Kuo A."/>
            <person name="Salamov A."/>
            <person name="Lipzen A."/>
            <person name="Labutti K."/>
            <person name="Barry K."/>
            <person name="Miao Y."/>
            <person name="Rahimi M.J."/>
            <person name="Shen Q."/>
            <person name="Grigoriev I.V."/>
            <person name="Kubicek C.P."/>
            <person name="Druzhinina I.S."/>
        </authorList>
    </citation>
    <scope>NUCLEOTIDE SEQUENCE [LARGE SCALE GENOMIC DNA]</scope>
    <source>
        <strain evidence="2 3">ATCC 18648</strain>
    </source>
</reference>
<organism evidence="2 3">
    <name type="scientific">Trichoderma longibrachiatum ATCC 18648</name>
    <dbReference type="NCBI Taxonomy" id="983965"/>
    <lineage>
        <taxon>Eukaryota</taxon>
        <taxon>Fungi</taxon>
        <taxon>Dikarya</taxon>
        <taxon>Ascomycota</taxon>
        <taxon>Pezizomycotina</taxon>
        <taxon>Sordariomycetes</taxon>
        <taxon>Hypocreomycetidae</taxon>
        <taxon>Hypocreales</taxon>
        <taxon>Hypocreaceae</taxon>
        <taxon>Trichoderma</taxon>
    </lineage>
</organism>
<evidence type="ECO:0000313" key="3">
    <source>
        <dbReference type="Proteomes" id="UP000240760"/>
    </source>
</evidence>
<dbReference type="AlphaFoldDB" id="A0A2T4BTN2"/>
<sequence>MCLTDGRPTLRPRKRPSFYKQRRLPFETIFLLHPSLAFYFPSSLFLFVRLCRLPTYYLIQLLWTFSVHISIAAMTDATRF</sequence>
<evidence type="ECO:0000256" key="1">
    <source>
        <dbReference type="SAM" id="Phobius"/>
    </source>
</evidence>
<feature type="transmembrane region" description="Helical" evidence="1">
    <location>
        <begin position="54"/>
        <end position="74"/>
    </location>
</feature>
<dbReference type="Proteomes" id="UP000240760">
    <property type="component" value="Unassembled WGS sequence"/>
</dbReference>
<feature type="transmembrane region" description="Helical" evidence="1">
    <location>
        <begin position="24"/>
        <end position="48"/>
    </location>
</feature>
<keyword evidence="3" id="KW-1185">Reference proteome</keyword>
<keyword evidence="1" id="KW-1133">Transmembrane helix</keyword>